<dbReference type="HOGENOM" id="CLU_064891_1_0_11"/>
<evidence type="ECO:0000256" key="1">
    <source>
        <dbReference type="SAM" id="MobiDB-lite"/>
    </source>
</evidence>
<comment type="caution">
    <text evidence="2">The sequence shown here is derived from an EMBL/GenBank/DDBJ whole genome shotgun (WGS) entry which is preliminary data.</text>
</comment>
<dbReference type="EMBL" id="JNFQ01000007">
    <property type="protein sequence ID" value="KFG71433.1"/>
    <property type="molecule type" value="Genomic_DNA"/>
</dbReference>
<protein>
    <submittedName>
        <fullName evidence="2">Uncharacterized protein</fullName>
    </submittedName>
</protein>
<sequence>MTDTMTHPQESPATRPPHPQFPFGPAVNTQILGRIALMGPSGSGKSYTALELASALGSSTAVIEAVHGHVSKYAGRFDFHTCPPLTYCSPEALVAALAECAARGYETVIVDPYTLFWSGHGGVLEQVDDASKRGAGGNKSGWTEVRPRERRMWDALFAYPGHVIVTLRSKTDYHLEADEQGRHAMRRFGGRPEHRDGAEYEFNFVGAMDSDNTLVVVKALSADLSGAVVARPGAEFAVRVRDWLEEGEPVTPQVPVSELIAQARHPEATYAGLGQLRDTVRRRCLEDVLMADDDGLTLVRLDDYITRRGRALQTAAPQDAHAS</sequence>
<evidence type="ECO:0000313" key="2">
    <source>
        <dbReference type="EMBL" id="KFG71433.1"/>
    </source>
</evidence>
<dbReference type="SUPFAM" id="SSF52540">
    <property type="entry name" value="P-loop containing nucleoside triphosphate hydrolases"/>
    <property type="match status" value="1"/>
</dbReference>
<proteinExistence type="predicted"/>
<dbReference type="CDD" id="cd02019">
    <property type="entry name" value="NK"/>
    <property type="match status" value="1"/>
</dbReference>
<gene>
    <name evidence="2" type="ORF">FM21_34725</name>
</gene>
<evidence type="ECO:0000313" key="3">
    <source>
        <dbReference type="Proteomes" id="UP000029095"/>
    </source>
</evidence>
<dbReference type="RefSeq" id="WP_043385885.1">
    <property type="nucleotide sequence ID" value="NZ_KN039950.1"/>
</dbReference>
<dbReference type="AlphaFoldDB" id="A0A086MRB5"/>
<keyword evidence="3" id="KW-1185">Reference proteome</keyword>
<dbReference type="InterPro" id="IPR027417">
    <property type="entry name" value="P-loop_NTPase"/>
</dbReference>
<reference evidence="2 3" key="1">
    <citation type="submission" date="2014-05" db="EMBL/GenBank/DDBJ databases">
        <title>Complete genome sequence of the Streptomyces mutabilis TRM45540.</title>
        <authorList>
            <person name="Luo X."/>
            <person name="Zhang L."/>
        </authorList>
    </citation>
    <scope>NUCLEOTIDE SEQUENCE [LARGE SCALE GENOMIC DNA]</scope>
    <source>
        <strain evidence="2 3">TRM45540</strain>
    </source>
</reference>
<feature type="compositionally biased region" description="Polar residues" evidence="1">
    <location>
        <begin position="1"/>
        <end position="12"/>
    </location>
</feature>
<name>A0A086MRB5_9ACTN</name>
<dbReference type="Proteomes" id="UP000029095">
    <property type="component" value="Unassembled WGS sequence"/>
</dbReference>
<dbReference type="Pfam" id="PF13479">
    <property type="entry name" value="AAA_24"/>
    <property type="match status" value="1"/>
</dbReference>
<accession>A0A086MRB5</accession>
<dbReference type="STRING" id="1915400.FM21_34725"/>
<feature type="region of interest" description="Disordered" evidence="1">
    <location>
        <begin position="1"/>
        <end position="22"/>
    </location>
</feature>
<organism evidence="2 3">
    <name type="scientific">Streptomyces mutabilis</name>
    <dbReference type="NCBI Taxonomy" id="67332"/>
    <lineage>
        <taxon>Bacteria</taxon>
        <taxon>Bacillati</taxon>
        <taxon>Actinomycetota</taxon>
        <taxon>Actinomycetes</taxon>
        <taxon>Kitasatosporales</taxon>
        <taxon>Streptomycetaceae</taxon>
        <taxon>Streptomyces</taxon>
    </lineage>
</organism>